<dbReference type="AlphaFoldDB" id="A0A9Q0GCK3"/>
<name>A0A9Q0GCK3_9ROSI</name>
<organism evidence="1 2">
    <name type="scientific">Turnera subulata</name>
    <dbReference type="NCBI Taxonomy" id="218843"/>
    <lineage>
        <taxon>Eukaryota</taxon>
        <taxon>Viridiplantae</taxon>
        <taxon>Streptophyta</taxon>
        <taxon>Embryophyta</taxon>
        <taxon>Tracheophyta</taxon>
        <taxon>Spermatophyta</taxon>
        <taxon>Magnoliopsida</taxon>
        <taxon>eudicotyledons</taxon>
        <taxon>Gunneridae</taxon>
        <taxon>Pentapetalae</taxon>
        <taxon>rosids</taxon>
        <taxon>fabids</taxon>
        <taxon>Malpighiales</taxon>
        <taxon>Passifloraceae</taxon>
        <taxon>Turnera</taxon>
    </lineage>
</organism>
<gene>
    <name evidence="1" type="ORF">Tsubulata_006919</name>
</gene>
<dbReference type="Proteomes" id="UP001141552">
    <property type="component" value="Unassembled WGS sequence"/>
</dbReference>
<reference evidence="1" key="2">
    <citation type="journal article" date="2023" name="Plants (Basel)">
        <title>Annotation of the Turnera subulata (Passifloraceae) Draft Genome Reveals the S-Locus Evolved after the Divergence of Turneroideae from Passifloroideae in a Stepwise Manner.</title>
        <authorList>
            <person name="Henning P.M."/>
            <person name="Roalson E.H."/>
            <person name="Mir W."/>
            <person name="McCubbin A.G."/>
            <person name="Shore J.S."/>
        </authorList>
    </citation>
    <scope>NUCLEOTIDE SEQUENCE</scope>
    <source>
        <strain evidence="1">F60SS</strain>
    </source>
</reference>
<protein>
    <submittedName>
        <fullName evidence="1">Uncharacterized protein</fullName>
    </submittedName>
</protein>
<accession>A0A9Q0GCK3</accession>
<dbReference type="EMBL" id="JAKUCV010001087">
    <property type="protein sequence ID" value="KAJ4847743.1"/>
    <property type="molecule type" value="Genomic_DNA"/>
</dbReference>
<evidence type="ECO:0000313" key="2">
    <source>
        <dbReference type="Proteomes" id="UP001141552"/>
    </source>
</evidence>
<comment type="caution">
    <text evidence="1">The sequence shown here is derived from an EMBL/GenBank/DDBJ whole genome shotgun (WGS) entry which is preliminary data.</text>
</comment>
<proteinExistence type="predicted"/>
<evidence type="ECO:0000313" key="1">
    <source>
        <dbReference type="EMBL" id="KAJ4847743.1"/>
    </source>
</evidence>
<reference evidence="1" key="1">
    <citation type="submission" date="2022-02" db="EMBL/GenBank/DDBJ databases">
        <authorList>
            <person name="Henning P.M."/>
            <person name="McCubbin A.G."/>
            <person name="Shore J.S."/>
        </authorList>
    </citation>
    <scope>NUCLEOTIDE SEQUENCE</scope>
    <source>
        <strain evidence="1">F60SS</strain>
        <tissue evidence="1">Leaves</tissue>
    </source>
</reference>
<sequence length="116" mass="13379">MQQLTSWHEAVEVRLVAEIECNKEFHSAAINVPKFVDLQARYFHRLEWIAECLDLGSRSKPSLFQYRRGRSFYKAQLLNDKGLCLDSSSIPHIHILLVPPLDYTCIAAVAVCTRQY</sequence>
<keyword evidence="2" id="KW-1185">Reference proteome</keyword>